<feature type="non-terminal residue" evidence="8">
    <location>
        <position position="1"/>
    </location>
</feature>
<dbReference type="PANTHER" id="PTHR45992">
    <property type="entry name" value="EUKARYOTIC ELONGATION FACTOR 2 KINASE-RELATED"/>
    <property type="match status" value="1"/>
</dbReference>
<organism evidence="8 10">
    <name type="scientific">Favolaschia claudopus</name>
    <dbReference type="NCBI Taxonomy" id="2862362"/>
    <lineage>
        <taxon>Eukaryota</taxon>
        <taxon>Fungi</taxon>
        <taxon>Dikarya</taxon>
        <taxon>Basidiomycota</taxon>
        <taxon>Agaricomycotina</taxon>
        <taxon>Agaricomycetes</taxon>
        <taxon>Agaricomycetidae</taxon>
        <taxon>Agaricales</taxon>
        <taxon>Marasmiineae</taxon>
        <taxon>Mycenaceae</taxon>
        <taxon>Favolaschia</taxon>
    </lineage>
</organism>
<dbReference type="EMBL" id="JAWWNJ010000259">
    <property type="protein sequence ID" value="KAK6966684.1"/>
    <property type="molecule type" value="Genomic_DNA"/>
</dbReference>
<evidence type="ECO:0000256" key="4">
    <source>
        <dbReference type="ARBA" id="ARBA00022777"/>
    </source>
</evidence>
<feature type="domain" description="Alpha-type protein kinase" evidence="6">
    <location>
        <begin position="1"/>
        <end position="113"/>
    </location>
</feature>
<dbReference type="GO" id="GO:0005524">
    <property type="term" value="F:ATP binding"/>
    <property type="evidence" value="ECO:0007669"/>
    <property type="project" value="UniProtKB-KW"/>
</dbReference>
<evidence type="ECO:0000259" key="6">
    <source>
        <dbReference type="PROSITE" id="PS51158"/>
    </source>
</evidence>
<gene>
    <name evidence="7" type="ORF">R3P38DRAFT_2413217</name>
    <name evidence="9" type="ORF">R3P38DRAFT_2414655</name>
    <name evidence="8" type="ORF">R3P38DRAFT_2416638</name>
</gene>
<protein>
    <submittedName>
        <fullName evidence="8">Kinase-like domain-containing protein</fullName>
    </submittedName>
</protein>
<dbReference type="Proteomes" id="UP001362999">
    <property type="component" value="Unassembled WGS sequence"/>
</dbReference>
<evidence type="ECO:0000256" key="5">
    <source>
        <dbReference type="ARBA" id="ARBA00022840"/>
    </source>
</evidence>
<dbReference type="InterPro" id="IPR004166">
    <property type="entry name" value="a-kinase_dom"/>
</dbReference>
<feature type="non-terminal residue" evidence="8">
    <location>
        <position position="122"/>
    </location>
</feature>
<dbReference type="GO" id="GO:0031037">
    <property type="term" value="P:myosin II filament disassembly"/>
    <property type="evidence" value="ECO:0007669"/>
    <property type="project" value="TreeGrafter"/>
</dbReference>
<keyword evidence="4 8" id="KW-0418">Kinase</keyword>
<keyword evidence="2" id="KW-0808">Transferase</keyword>
<dbReference type="EMBL" id="JAWWNJ010000219">
    <property type="protein sequence ID" value="KAK6969589.1"/>
    <property type="molecule type" value="Genomic_DNA"/>
</dbReference>
<sequence length="122" mass="13209">YLVEPLRSSIVVEKYSGTVGGSDNTRNLVSSTMAAFTHCVLDKTACQLVFTDLQGSYHYAKPGEPRQLILFDPMTHSMSGNTGVGDHGPAGIQDTVDNHKCSMACRSMDLASMAFLKMTFKA</sequence>
<dbReference type="PANTHER" id="PTHR45992:SF2">
    <property type="entry name" value="EUKARYOTIC ELONGATION FACTOR 2 KINASE"/>
    <property type="match status" value="1"/>
</dbReference>
<keyword evidence="3" id="KW-0547">Nucleotide-binding</keyword>
<dbReference type="Gene3D" id="3.20.200.10">
    <property type="entry name" value="MHCK/EF2 kinase"/>
    <property type="match status" value="1"/>
</dbReference>
<dbReference type="EMBL" id="JAWWNJ010000236">
    <property type="protein sequence ID" value="KAK6969022.1"/>
    <property type="molecule type" value="Genomic_DNA"/>
</dbReference>
<dbReference type="AlphaFoldDB" id="A0AAV9Z214"/>
<evidence type="ECO:0000313" key="8">
    <source>
        <dbReference type="EMBL" id="KAK6969022.1"/>
    </source>
</evidence>
<evidence type="ECO:0000313" key="7">
    <source>
        <dbReference type="EMBL" id="KAK6966684.1"/>
    </source>
</evidence>
<dbReference type="InterPro" id="IPR051852">
    <property type="entry name" value="Alpha-type_PK"/>
</dbReference>
<evidence type="ECO:0000313" key="10">
    <source>
        <dbReference type="Proteomes" id="UP001362999"/>
    </source>
</evidence>
<dbReference type="InterPro" id="IPR011009">
    <property type="entry name" value="Kinase-like_dom_sf"/>
</dbReference>
<evidence type="ECO:0000313" key="9">
    <source>
        <dbReference type="EMBL" id="KAK6969589.1"/>
    </source>
</evidence>
<dbReference type="Pfam" id="PF02816">
    <property type="entry name" value="Alpha_kinase"/>
    <property type="match status" value="1"/>
</dbReference>
<comment type="caution">
    <text evidence="8">The sequence shown here is derived from an EMBL/GenBank/DDBJ whole genome shotgun (WGS) entry which is preliminary data.</text>
</comment>
<keyword evidence="1" id="KW-0723">Serine/threonine-protein kinase</keyword>
<keyword evidence="10" id="KW-1185">Reference proteome</keyword>
<dbReference type="GO" id="GO:1903013">
    <property type="term" value="P:response to differentiation-inducing factor 1"/>
    <property type="evidence" value="ECO:0007669"/>
    <property type="project" value="TreeGrafter"/>
</dbReference>
<name>A0AAV9Z214_9AGAR</name>
<proteinExistence type="predicted"/>
<evidence type="ECO:0000256" key="3">
    <source>
        <dbReference type="ARBA" id="ARBA00022741"/>
    </source>
</evidence>
<reference evidence="8 10" key="1">
    <citation type="journal article" date="2024" name="J Genomics">
        <title>Draft genome sequencing and assembly of Favolaschia claudopus CIRM-BRFM 2984 isolated from oak limbs.</title>
        <authorList>
            <person name="Navarro D."/>
            <person name="Drula E."/>
            <person name="Chaduli D."/>
            <person name="Cazenave R."/>
            <person name="Ahrendt S."/>
            <person name="Wang J."/>
            <person name="Lipzen A."/>
            <person name="Daum C."/>
            <person name="Barry K."/>
            <person name="Grigoriev I.V."/>
            <person name="Favel A."/>
            <person name="Rosso M.N."/>
            <person name="Martin F."/>
        </authorList>
    </citation>
    <scope>NUCLEOTIDE SEQUENCE [LARGE SCALE GENOMIC DNA]</scope>
    <source>
        <strain evidence="8 10">CIRM-BRFM 2984</strain>
    </source>
</reference>
<keyword evidence="5" id="KW-0067">ATP-binding</keyword>
<dbReference type="SUPFAM" id="SSF56112">
    <property type="entry name" value="Protein kinase-like (PK-like)"/>
    <property type="match status" value="1"/>
</dbReference>
<dbReference type="GO" id="GO:0004674">
    <property type="term" value="F:protein serine/threonine kinase activity"/>
    <property type="evidence" value="ECO:0007669"/>
    <property type="project" value="UniProtKB-KW"/>
</dbReference>
<accession>A0AAV9Z214</accession>
<dbReference type="PROSITE" id="PS51158">
    <property type="entry name" value="ALPHA_KINASE"/>
    <property type="match status" value="1"/>
</dbReference>
<evidence type="ECO:0000256" key="2">
    <source>
        <dbReference type="ARBA" id="ARBA00022679"/>
    </source>
</evidence>
<evidence type="ECO:0000256" key="1">
    <source>
        <dbReference type="ARBA" id="ARBA00022527"/>
    </source>
</evidence>